<dbReference type="AlphaFoldDB" id="K4KGG8"/>
<dbReference type="EMBL" id="CP003746">
    <property type="protein sequence ID" value="AFU98081.1"/>
    <property type="molecule type" value="Genomic_DNA"/>
</dbReference>
<dbReference type="InterPro" id="IPR033856">
    <property type="entry name" value="Trp_halogen"/>
</dbReference>
<dbReference type="SUPFAM" id="SSF51905">
    <property type="entry name" value="FAD/NAD(P)-binding domain"/>
    <property type="match status" value="1"/>
</dbReference>
<keyword evidence="2" id="KW-0285">Flavoprotein</keyword>
<gene>
    <name evidence="3" type="ordered locus">M5M_04370</name>
</gene>
<sequence>MTKRIIIVGGGTAGWLAANHLAVELRGEPVEIMLIESDEIGIIGVGEGTVPHIRRSLKKFGIPESELLARCDVTFKQGIRFDGWMSGTDSSYFHPFASPFPNGYDATSCLLSQPDVRFDSVSAAAPLMESGRSPKLISSSEYEGVVDYAYHFDAKKFGELLADNAVSRLGVKRHTATVREVRLSHSGEIESLVAADGKVFTADFFVDCSGFSALLLGGALSIPFMDQSSRIQTDTVLATQQLATPEHIPCFTLAKAHEAGWLWDIPLQSRRGVGFVYSSQSIDRDQAVVALANYCQVVPEDLTYRMLPMRIGYRNAFWSKNCASLGLSQGFVEPLEATSILVTDFSAELLARNIHFGADGMNAAAQYCNRVVRYVWERIIDFVQLHYCISDRRDTDFWRAVTAPSAMSDTLAERLSIWRSRTPLKSDFFSRFDLFDVDNYLYVLYGMKYPTNLKTSTPYEEEFLRQQLVAHQSQAGQWISQLLAHREWLNRFNAAYAAAHAKGQY</sequence>
<evidence type="ECO:0000313" key="3">
    <source>
        <dbReference type="EMBL" id="AFU98081.1"/>
    </source>
</evidence>
<feature type="binding site" evidence="2">
    <location>
        <position position="76"/>
    </location>
    <ligand>
        <name>7-chloro-L-tryptophan</name>
        <dbReference type="ChEBI" id="CHEBI:58713"/>
    </ligand>
</feature>
<accession>K4KGG8</accession>
<feature type="active site" evidence="1">
    <location>
        <position position="76"/>
    </location>
</feature>
<dbReference type="RefSeq" id="WP_015046254.1">
    <property type="nucleotide sequence ID" value="NC_018868.3"/>
</dbReference>
<evidence type="ECO:0000256" key="1">
    <source>
        <dbReference type="PIRSR" id="PIRSR011396-1"/>
    </source>
</evidence>
<dbReference type="InterPro" id="IPR050816">
    <property type="entry name" value="Flavin-dep_Halogenase_NPB"/>
</dbReference>
<dbReference type="InterPro" id="IPR006905">
    <property type="entry name" value="Flavin_halogenase"/>
</dbReference>
<dbReference type="STRING" id="1117647.M5M_04370"/>
<keyword evidence="4" id="KW-1185">Reference proteome</keyword>
<dbReference type="eggNOG" id="COG0446">
    <property type="taxonomic scope" value="Bacteria"/>
</dbReference>
<dbReference type="Pfam" id="PF04820">
    <property type="entry name" value="Trp_halogenase"/>
    <property type="match status" value="1"/>
</dbReference>
<keyword evidence="2" id="KW-0547">Nucleotide-binding</keyword>
<feature type="binding site" evidence="2">
    <location>
        <position position="336"/>
    </location>
    <ligand>
        <name>L-tryptophan</name>
        <dbReference type="ChEBI" id="CHEBI:57912"/>
    </ligand>
</feature>
<dbReference type="PANTHER" id="PTHR43747:SF4">
    <property type="entry name" value="FLAVIN-DEPENDENT TRYPTOPHAN HALOGENASE"/>
    <property type="match status" value="1"/>
</dbReference>
<dbReference type="GO" id="GO:0004497">
    <property type="term" value="F:monooxygenase activity"/>
    <property type="evidence" value="ECO:0007669"/>
    <property type="project" value="InterPro"/>
</dbReference>
<dbReference type="Gene3D" id="3.50.50.60">
    <property type="entry name" value="FAD/NAD(P)-binding domain"/>
    <property type="match status" value="1"/>
</dbReference>
<dbReference type="PANTHER" id="PTHR43747">
    <property type="entry name" value="FAD-BINDING PROTEIN"/>
    <property type="match status" value="1"/>
</dbReference>
<dbReference type="GO" id="GO:0000166">
    <property type="term" value="F:nucleotide binding"/>
    <property type="evidence" value="ECO:0007669"/>
    <property type="project" value="UniProtKB-KW"/>
</dbReference>
<dbReference type="Proteomes" id="UP000000466">
    <property type="component" value="Chromosome"/>
</dbReference>
<organism evidence="3 4">
    <name type="scientific">Simiduia agarivorans (strain DSM 21679 / JCM 13881 / BCRC 17597 / SA1)</name>
    <dbReference type="NCBI Taxonomy" id="1117647"/>
    <lineage>
        <taxon>Bacteria</taxon>
        <taxon>Pseudomonadati</taxon>
        <taxon>Pseudomonadota</taxon>
        <taxon>Gammaproteobacteria</taxon>
        <taxon>Cellvibrionales</taxon>
        <taxon>Cellvibrionaceae</taxon>
        <taxon>Simiduia</taxon>
    </lineage>
</organism>
<protein>
    <submittedName>
        <fullName evidence="3">Tryptophan halogenase</fullName>
    </submittedName>
</protein>
<evidence type="ECO:0000313" key="4">
    <source>
        <dbReference type="Proteomes" id="UP000000466"/>
    </source>
</evidence>
<feature type="binding site" evidence="2">
    <location>
        <position position="327"/>
    </location>
    <ligand>
        <name>FAD</name>
        <dbReference type="ChEBI" id="CHEBI:57692"/>
    </ligand>
</feature>
<dbReference type="OrthoDB" id="6278312at2"/>
<dbReference type="HOGENOM" id="CLU_022247_0_0_6"/>
<keyword evidence="2" id="KW-0274">FAD</keyword>
<dbReference type="PIRSF" id="PIRSF011396">
    <property type="entry name" value="Trp_halogenase"/>
    <property type="match status" value="1"/>
</dbReference>
<proteinExistence type="predicted"/>
<feature type="binding site" evidence="2">
    <location>
        <begin position="10"/>
        <end position="13"/>
    </location>
    <ligand>
        <name>FAD</name>
        <dbReference type="ChEBI" id="CHEBI:57692"/>
    </ligand>
</feature>
<feature type="binding site" evidence="2">
    <location>
        <position position="340"/>
    </location>
    <ligand>
        <name>FAD</name>
        <dbReference type="ChEBI" id="CHEBI:57692"/>
    </ligand>
</feature>
<evidence type="ECO:0000256" key="2">
    <source>
        <dbReference type="PIRSR" id="PIRSR011396-2"/>
    </source>
</evidence>
<reference evidence="3 4" key="1">
    <citation type="journal article" date="2013" name="Genome Announc.">
        <title>Complete genome sequence of Simiduia agarivorans SA1(T), a marine bacterium able to degrade a variety of polysaccharides.</title>
        <authorList>
            <person name="Lin S.Y."/>
            <person name="Shieh W.Y."/>
            <person name="Chen J.S."/>
            <person name="Tang S.L."/>
        </authorList>
    </citation>
    <scope>NUCLEOTIDE SEQUENCE [LARGE SCALE GENOMIC DNA]</scope>
    <source>
        <strain evidence="4">DSM 21679 / JCM 13881 / BCRC 17597 / SA1</strain>
    </source>
</reference>
<dbReference type="KEGG" id="saga:M5M_04370"/>
<dbReference type="InterPro" id="IPR036188">
    <property type="entry name" value="FAD/NAD-bd_sf"/>
</dbReference>
<name>K4KGG8_SIMAS</name>
<feature type="binding site" evidence="2">
    <location>
        <position position="178"/>
    </location>
    <ligand>
        <name>FAD</name>
        <dbReference type="ChEBI" id="CHEBI:57692"/>
    </ligand>
</feature>